<evidence type="ECO:0000313" key="2">
    <source>
        <dbReference type="EMBL" id="KAA1073952.1"/>
    </source>
</evidence>
<dbReference type="Proteomes" id="UP000325313">
    <property type="component" value="Unassembled WGS sequence"/>
</dbReference>
<reference evidence="2 3" key="1">
    <citation type="submission" date="2019-05" db="EMBL/GenBank/DDBJ databases">
        <title>Emergence of the Ug99 lineage of the wheat stem rust pathogen through somatic hybridization.</title>
        <authorList>
            <person name="Li F."/>
            <person name="Upadhyaya N.M."/>
            <person name="Sperschneider J."/>
            <person name="Matny O."/>
            <person name="Nguyen-Phuc H."/>
            <person name="Mago R."/>
            <person name="Raley C."/>
            <person name="Miller M.E."/>
            <person name="Silverstein K.A.T."/>
            <person name="Henningsen E."/>
            <person name="Hirsch C.D."/>
            <person name="Visser B."/>
            <person name="Pretorius Z.A."/>
            <person name="Steffenson B.J."/>
            <person name="Schwessinger B."/>
            <person name="Dodds P.N."/>
            <person name="Figueroa M."/>
        </authorList>
    </citation>
    <scope>NUCLEOTIDE SEQUENCE [LARGE SCALE GENOMIC DNA]</scope>
    <source>
        <strain evidence="2 3">Ug99</strain>
    </source>
</reference>
<evidence type="ECO:0000313" key="3">
    <source>
        <dbReference type="Proteomes" id="UP000325313"/>
    </source>
</evidence>
<proteinExistence type="predicted"/>
<comment type="caution">
    <text evidence="2">The sequence shown here is derived from an EMBL/GenBank/DDBJ whole genome shotgun (WGS) entry which is preliminary data.</text>
</comment>
<dbReference type="AlphaFoldDB" id="A0A5B0MB79"/>
<protein>
    <submittedName>
        <fullName evidence="2">Uncharacterized protein</fullName>
    </submittedName>
</protein>
<dbReference type="EMBL" id="VDEP01000474">
    <property type="protein sequence ID" value="KAA1073952.1"/>
    <property type="molecule type" value="Genomic_DNA"/>
</dbReference>
<feature type="signal peptide" evidence="1">
    <location>
        <begin position="1"/>
        <end position="22"/>
    </location>
</feature>
<accession>A0A5B0MB79</accession>
<feature type="chain" id="PRO_5022944319" evidence="1">
    <location>
        <begin position="23"/>
        <end position="586"/>
    </location>
</feature>
<evidence type="ECO:0000256" key="1">
    <source>
        <dbReference type="SAM" id="SignalP"/>
    </source>
</evidence>
<organism evidence="2 3">
    <name type="scientific">Puccinia graminis f. sp. tritici</name>
    <dbReference type="NCBI Taxonomy" id="56615"/>
    <lineage>
        <taxon>Eukaryota</taxon>
        <taxon>Fungi</taxon>
        <taxon>Dikarya</taxon>
        <taxon>Basidiomycota</taxon>
        <taxon>Pucciniomycotina</taxon>
        <taxon>Pucciniomycetes</taxon>
        <taxon>Pucciniales</taxon>
        <taxon>Pucciniaceae</taxon>
        <taxon>Puccinia</taxon>
    </lineage>
</organism>
<gene>
    <name evidence="2" type="ORF">PGTUg99_026311</name>
</gene>
<keyword evidence="1" id="KW-0732">Signal</keyword>
<name>A0A5B0MB79_PUCGR</name>
<sequence>MVCWKTVTLILVVCLTAENGLCVPASIKDFPSEGKEVVQSDIEGLNNPIPLELSQTNGEHHAHQAVSDMSRDANHDHLGVKDLDENGQPRKHPKSIRHNSVYQHLVGVAEEIKIANIMRELRTQYEQENLMLKQADWNSMIKTATWTKELIKEVIPSRISTDDWATMEEVHEELEVFYDRIETIYGSPIPVIATDTKSLAQPPKPIDLIPKSFLEEYKESIKKLVSILTRPSDLRVNYFHVRVAWTKCILESLVYLYKYKLIPSDMTETFANYLKDPVVLKWLAQESHRIFGYATRYWNNFHHDLNEIEFLQNHPLLSPMADIFGDFVYRMTFPMKDIVDTTASSTGSSTPIQVSRQMDFMEKMEKILAKEFLPNHHSNDNDPEESILQGLSEVKDGLLKMKDFLISPVLEPEIDSEVQFHIVRFSFLILDFAQRKYGPKFIEHLGLNDPHDPNTISFKRNFELMRLIGQVDLWRTMFLDYGWFVWMEFDYGRPIPQDAWSNKGSFFYYKLKEAAHNYKQFLLIQFDQDPGWKDFLHTNRFFRFFKESWDSEIQNLPWLYVIFKRIIAKKIPGDYSDLPISMFIEK</sequence>